<dbReference type="Gene3D" id="3.30.540.10">
    <property type="entry name" value="Fructose-1,6-Bisphosphatase, subunit A, domain 1"/>
    <property type="match status" value="1"/>
</dbReference>
<dbReference type="InterPro" id="IPR000760">
    <property type="entry name" value="Inositol_monophosphatase-like"/>
</dbReference>
<comment type="catalytic activity">
    <reaction evidence="1 7">
        <text>a myo-inositol phosphate + H2O = myo-inositol + phosphate</text>
        <dbReference type="Rhea" id="RHEA:24056"/>
        <dbReference type="ChEBI" id="CHEBI:15377"/>
        <dbReference type="ChEBI" id="CHEBI:17268"/>
        <dbReference type="ChEBI" id="CHEBI:43474"/>
        <dbReference type="ChEBI" id="CHEBI:84139"/>
        <dbReference type="EC" id="3.1.3.25"/>
    </reaction>
</comment>
<dbReference type="PROSITE" id="PS00630">
    <property type="entry name" value="IMP_2"/>
    <property type="match status" value="1"/>
</dbReference>
<evidence type="ECO:0000256" key="2">
    <source>
        <dbReference type="ARBA" id="ARBA00001946"/>
    </source>
</evidence>
<organism evidence="8 9">
    <name type="scientific">Amnibacterium endophyticum</name>
    <dbReference type="NCBI Taxonomy" id="2109337"/>
    <lineage>
        <taxon>Bacteria</taxon>
        <taxon>Bacillati</taxon>
        <taxon>Actinomycetota</taxon>
        <taxon>Actinomycetes</taxon>
        <taxon>Micrococcales</taxon>
        <taxon>Microbacteriaceae</taxon>
        <taxon>Amnibacterium</taxon>
    </lineage>
</organism>
<comment type="cofactor">
    <cofactor evidence="2 7">
        <name>Mg(2+)</name>
        <dbReference type="ChEBI" id="CHEBI:18420"/>
    </cofactor>
</comment>
<evidence type="ECO:0000256" key="4">
    <source>
        <dbReference type="ARBA" id="ARBA00022723"/>
    </source>
</evidence>
<dbReference type="InterPro" id="IPR020550">
    <property type="entry name" value="Inositol_monophosphatase_CS"/>
</dbReference>
<dbReference type="SUPFAM" id="SSF56655">
    <property type="entry name" value="Carbohydrate phosphatase"/>
    <property type="match status" value="1"/>
</dbReference>
<keyword evidence="5 7" id="KW-0378">Hydrolase</keyword>
<evidence type="ECO:0000256" key="1">
    <source>
        <dbReference type="ARBA" id="ARBA00001033"/>
    </source>
</evidence>
<keyword evidence="4 7" id="KW-0479">Metal-binding</keyword>
<keyword evidence="9" id="KW-1185">Reference proteome</keyword>
<dbReference type="Pfam" id="PF00459">
    <property type="entry name" value="Inositol_P"/>
    <property type="match status" value="1"/>
</dbReference>
<dbReference type="InterPro" id="IPR033942">
    <property type="entry name" value="IMPase"/>
</dbReference>
<evidence type="ECO:0000256" key="3">
    <source>
        <dbReference type="ARBA" id="ARBA00009759"/>
    </source>
</evidence>
<comment type="similarity">
    <text evidence="3 7">Belongs to the inositol monophosphatase superfamily.</text>
</comment>
<dbReference type="EC" id="3.1.3.25" evidence="7"/>
<evidence type="ECO:0000256" key="7">
    <source>
        <dbReference type="RuleBase" id="RU364068"/>
    </source>
</evidence>
<evidence type="ECO:0000256" key="6">
    <source>
        <dbReference type="ARBA" id="ARBA00022842"/>
    </source>
</evidence>
<dbReference type="Gene3D" id="3.40.190.80">
    <property type="match status" value="1"/>
</dbReference>
<sequence>MLQPGDAVRQAGAVPNDDLLRIARSVAEEAGALAARLRREGVEVAATKSSPIDIVTRADRAAEDLIRGRLAELRPDDGFLGEESGGASGTSGLTWVVDPIDGTVNYLYDLPNWSVSVAVVEGDPDPSTWTALAGAVAAPALGDLYTASAGGGAHLHDRPLQVREPVALDRALVSTGFHYTQEIRSNQARVAGPLLARVRDLRRAGGAAIDLAYVAAGRTDAYFEQGLNPWDQAAGALLVREAGGVVTGLADERPSSRMVLAGAAPVVEELRDLLAELGA</sequence>
<dbReference type="CDD" id="cd01639">
    <property type="entry name" value="IMPase"/>
    <property type="match status" value="1"/>
</dbReference>
<dbReference type="PROSITE" id="PS00629">
    <property type="entry name" value="IMP_1"/>
    <property type="match status" value="1"/>
</dbReference>
<dbReference type="InterPro" id="IPR020583">
    <property type="entry name" value="Inositol_monoP_metal-BS"/>
</dbReference>
<evidence type="ECO:0000313" key="9">
    <source>
        <dbReference type="Proteomes" id="UP001597347"/>
    </source>
</evidence>
<evidence type="ECO:0000313" key="8">
    <source>
        <dbReference type="EMBL" id="MFD1722041.1"/>
    </source>
</evidence>
<accession>A0ABW4LFC1</accession>
<name>A0ABW4LFC1_9MICO</name>
<dbReference type="Proteomes" id="UP001597347">
    <property type="component" value="Unassembled WGS sequence"/>
</dbReference>
<dbReference type="PANTHER" id="PTHR20854:SF4">
    <property type="entry name" value="INOSITOL-1-MONOPHOSPHATASE-RELATED"/>
    <property type="match status" value="1"/>
</dbReference>
<dbReference type="RefSeq" id="WP_377934805.1">
    <property type="nucleotide sequence ID" value="NZ_JBHUEA010000015.1"/>
</dbReference>
<protein>
    <recommendedName>
        <fullName evidence="7">Inositol-1-monophosphatase</fullName>
        <ecNumber evidence="7">3.1.3.25</ecNumber>
    </recommendedName>
</protein>
<gene>
    <name evidence="8" type="ORF">ACFSBI_10820</name>
</gene>
<dbReference type="EMBL" id="JBHUEA010000015">
    <property type="protein sequence ID" value="MFD1722041.1"/>
    <property type="molecule type" value="Genomic_DNA"/>
</dbReference>
<keyword evidence="6 7" id="KW-0460">Magnesium</keyword>
<proteinExistence type="inferred from homology"/>
<evidence type="ECO:0000256" key="5">
    <source>
        <dbReference type="ARBA" id="ARBA00022801"/>
    </source>
</evidence>
<dbReference type="PANTHER" id="PTHR20854">
    <property type="entry name" value="INOSITOL MONOPHOSPHATASE"/>
    <property type="match status" value="1"/>
</dbReference>
<comment type="caution">
    <text evidence="8">The sequence shown here is derived from an EMBL/GenBank/DDBJ whole genome shotgun (WGS) entry which is preliminary data.</text>
</comment>
<reference evidence="9" key="1">
    <citation type="journal article" date="2019" name="Int. J. Syst. Evol. Microbiol.">
        <title>The Global Catalogue of Microorganisms (GCM) 10K type strain sequencing project: providing services to taxonomists for standard genome sequencing and annotation.</title>
        <authorList>
            <consortium name="The Broad Institute Genomics Platform"/>
            <consortium name="The Broad Institute Genome Sequencing Center for Infectious Disease"/>
            <person name="Wu L."/>
            <person name="Ma J."/>
        </authorList>
    </citation>
    <scope>NUCLEOTIDE SEQUENCE [LARGE SCALE GENOMIC DNA]</scope>
    <source>
        <strain evidence="9">CGMCC 1.12471</strain>
    </source>
</reference>
<dbReference type="PRINTS" id="PR00377">
    <property type="entry name" value="IMPHPHTASES"/>
</dbReference>